<feature type="transmembrane region" description="Helical" evidence="6">
    <location>
        <begin position="339"/>
        <end position="361"/>
    </location>
</feature>
<gene>
    <name evidence="7" type="ORF">JYU14_02015</name>
</gene>
<keyword evidence="3 6" id="KW-0812">Transmembrane</keyword>
<keyword evidence="5 6" id="KW-0472">Membrane</keyword>
<feature type="transmembrane region" description="Helical" evidence="6">
    <location>
        <begin position="20"/>
        <end position="38"/>
    </location>
</feature>
<evidence type="ECO:0000256" key="5">
    <source>
        <dbReference type="ARBA" id="ARBA00023136"/>
    </source>
</evidence>
<evidence type="ECO:0000313" key="7">
    <source>
        <dbReference type="EMBL" id="MBN4066838.1"/>
    </source>
</evidence>
<dbReference type="EMBL" id="JAFITR010000030">
    <property type="protein sequence ID" value="MBN4066838.1"/>
    <property type="molecule type" value="Genomic_DNA"/>
</dbReference>
<feature type="transmembrane region" description="Helical" evidence="6">
    <location>
        <begin position="50"/>
        <end position="80"/>
    </location>
</feature>
<feature type="transmembrane region" description="Helical" evidence="6">
    <location>
        <begin position="232"/>
        <end position="252"/>
    </location>
</feature>
<accession>A0ABS3AR61</accession>
<evidence type="ECO:0000256" key="6">
    <source>
        <dbReference type="SAM" id="Phobius"/>
    </source>
</evidence>
<comment type="subcellular location">
    <subcellularLocation>
        <location evidence="1">Membrane</location>
        <topology evidence="1">Multi-pass membrane protein</topology>
    </subcellularLocation>
</comment>
<keyword evidence="4 6" id="KW-1133">Transmembrane helix</keyword>
<keyword evidence="8" id="KW-1185">Reference proteome</keyword>
<protein>
    <submittedName>
        <fullName evidence="7">Anion permease</fullName>
    </submittedName>
</protein>
<comment type="similarity">
    <text evidence="2">Belongs to the SLC13A/DASS transporter (TC 2.A.47) family. DIT1 subfamily.</text>
</comment>
<dbReference type="Pfam" id="PF00939">
    <property type="entry name" value="Na_sulph_symp"/>
    <property type="match status" value="1"/>
</dbReference>
<dbReference type="InterPro" id="IPR030676">
    <property type="entry name" value="CitT-rel"/>
</dbReference>
<feature type="transmembrane region" description="Helical" evidence="6">
    <location>
        <begin position="305"/>
        <end position="327"/>
    </location>
</feature>
<evidence type="ECO:0000256" key="3">
    <source>
        <dbReference type="ARBA" id="ARBA00022692"/>
    </source>
</evidence>
<feature type="transmembrane region" description="Helical" evidence="6">
    <location>
        <begin position="123"/>
        <end position="143"/>
    </location>
</feature>
<feature type="transmembrane region" description="Helical" evidence="6">
    <location>
        <begin position="189"/>
        <end position="212"/>
    </location>
</feature>
<feature type="transmembrane region" description="Helical" evidence="6">
    <location>
        <begin position="273"/>
        <end position="299"/>
    </location>
</feature>
<feature type="transmembrane region" description="Helical" evidence="6">
    <location>
        <begin position="373"/>
        <end position="392"/>
    </location>
</feature>
<feature type="transmembrane region" description="Helical" evidence="6">
    <location>
        <begin position="92"/>
        <end position="111"/>
    </location>
</feature>
<sequence length="485" mass="52188">MTKATSEKSSLELSPKKWQGVKPIPLALTFAVGLAIWFSPAPETIPIKGWHLLAIFVATIVGIMSKLLPMGGVAFLSLAVAALTGTLTIKEALSGFGEDVIWLIVIAFFIARSFIKTKLGLRIAYYFLKVFGASTLGIAYALVGCECLLAPFIPSMTARLGGILYPIIQSITLSFDSHPHTPSAKKMGSFLTLVAFQSNAITAAMFLTAMAGNPLIVKLAEGMGITISWGTWAAAAVVPGILSLIIIPYIIYKVSPPQIKVTPNAKKEAKKSLAALGPISFHEQIMVGTLVFLILFWIMGPGIGISSTTTAFVGLSILLVTGVLQWSDIVNEKGAWETFAWFSVLLALASFLKTLGVIDYFSQLTVSNIHGLSWPVAFFALNVIYFFSHYFFASNTAHIGAMYAAFLSVAIILGAPPLLSALSLAFVSNLFGCLTHYATGPAPVLYGAGYVKMREWWLVGLLVGIINIVIWLGVGSLWWKLIGIW</sequence>
<organism evidence="7 8">
    <name type="scientific">Simkania negevensis</name>
    <dbReference type="NCBI Taxonomy" id="83561"/>
    <lineage>
        <taxon>Bacteria</taxon>
        <taxon>Pseudomonadati</taxon>
        <taxon>Chlamydiota</taxon>
        <taxon>Chlamydiia</taxon>
        <taxon>Parachlamydiales</taxon>
        <taxon>Simkaniaceae</taxon>
        <taxon>Simkania</taxon>
    </lineage>
</organism>
<dbReference type="NCBIfam" id="TIGR00785">
    <property type="entry name" value="dass"/>
    <property type="match status" value="1"/>
</dbReference>
<reference evidence="7 8" key="1">
    <citation type="submission" date="2021-02" db="EMBL/GenBank/DDBJ databases">
        <title>Activity-based single-cell genomes from oceanic crustal fluid captures similar information to metagenomic and metatranscriptomic surveys with orders of magnitude less sampling.</title>
        <authorList>
            <person name="D'Angelo T.S."/>
            <person name="Orcutt B.N."/>
        </authorList>
    </citation>
    <scope>NUCLEOTIDE SEQUENCE [LARGE SCALE GENOMIC DNA]</scope>
    <source>
        <strain evidence="7">AH-315-G07</strain>
    </source>
</reference>
<name>A0ABS3AR61_9BACT</name>
<dbReference type="PANTHER" id="PTHR42826">
    <property type="entry name" value="DICARBOXYLATE TRANSPORTER 2.1, CHLOROPLASTIC"/>
    <property type="match status" value="1"/>
</dbReference>
<evidence type="ECO:0000256" key="1">
    <source>
        <dbReference type="ARBA" id="ARBA00004141"/>
    </source>
</evidence>
<evidence type="ECO:0000313" key="8">
    <source>
        <dbReference type="Proteomes" id="UP000722121"/>
    </source>
</evidence>
<feature type="transmembrane region" description="Helical" evidence="6">
    <location>
        <begin position="404"/>
        <end position="427"/>
    </location>
</feature>
<dbReference type="Proteomes" id="UP000722121">
    <property type="component" value="Unassembled WGS sequence"/>
</dbReference>
<dbReference type="InterPro" id="IPR001898">
    <property type="entry name" value="SLC13A/DASS"/>
</dbReference>
<dbReference type="PIRSF" id="PIRSF002457">
    <property type="entry name" value="DASS"/>
    <property type="match status" value="1"/>
</dbReference>
<proteinExistence type="inferred from homology"/>
<comment type="caution">
    <text evidence="7">The sequence shown here is derived from an EMBL/GenBank/DDBJ whole genome shotgun (WGS) entry which is preliminary data.</text>
</comment>
<evidence type="ECO:0000256" key="4">
    <source>
        <dbReference type="ARBA" id="ARBA00022989"/>
    </source>
</evidence>
<feature type="transmembrane region" description="Helical" evidence="6">
    <location>
        <begin position="456"/>
        <end position="479"/>
    </location>
</feature>
<evidence type="ECO:0000256" key="2">
    <source>
        <dbReference type="ARBA" id="ARBA00007349"/>
    </source>
</evidence>